<evidence type="ECO:0008006" key="4">
    <source>
        <dbReference type="Google" id="ProtNLM"/>
    </source>
</evidence>
<keyword evidence="1" id="KW-0732">Signal</keyword>
<dbReference type="RefSeq" id="WP_398713439.1">
    <property type="nucleotide sequence ID" value="NZ_JBIRUI010000026.1"/>
</dbReference>
<evidence type="ECO:0000313" key="2">
    <source>
        <dbReference type="EMBL" id="MFI1718785.1"/>
    </source>
</evidence>
<evidence type="ECO:0000256" key="1">
    <source>
        <dbReference type="SAM" id="SignalP"/>
    </source>
</evidence>
<feature type="signal peptide" evidence="1">
    <location>
        <begin position="1"/>
        <end position="25"/>
    </location>
</feature>
<gene>
    <name evidence="2" type="ORF">ACH407_35145</name>
</gene>
<dbReference type="InterPro" id="IPR006637">
    <property type="entry name" value="ChW"/>
</dbReference>
<feature type="chain" id="PRO_5045734438" description="Hydrophobic W protein" evidence="1">
    <location>
        <begin position="26"/>
        <end position="180"/>
    </location>
</feature>
<sequence>MTMLKYVTRSLAALALTVATFGAGATQASARSAPTGIICYQAHVQNIGWMDWNCDGEWAGTRDRALNLEAVRIHVNSVSDYFKVCAKAHRSNHGWDDHYECASNGHDIQIGTTGTIGYYNPMEAMRIYIDGATGGPDGNAYVRNIGWLPGPTYFVNFWETMEIGTTGRGLPMESFWIKWV</sequence>
<dbReference type="EMBL" id="JBIRUI010000026">
    <property type="protein sequence ID" value="MFI1718785.1"/>
    <property type="molecule type" value="Genomic_DNA"/>
</dbReference>
<evidence type="ECO:0000313" key="3">
    <source>
        <dbReference type="Proteomes" id="UP001611339"/>
    </source>
</evidence>
<accession>A0ABW7UKD1</accession>
<dbReference type="Pfam" id="PF07538">
    <property type="entry name" value="ChW"/>
    <property type="match status" value="2"/>
</dbReference>
<dbReference type="Proteomes" id="UP001611339">
    <property type="component" value="Unassembled WGS sequence"/>
</dbReference>
<reference evidence="2 3" key="1">
    <citation type="submission" date="2024-10" db="EMBL/GenBank/DDBJ databases">
        <title>The Natural Products Discovery Center: Release of the First 8490 Sequenced Strains for Exploring Actinobacteria Biosynthetic Diversity.</title>
        <authorList>
            <person name="Kalkreuter E."/>
            <person name="Kautsar S.A."/>
            <person name="Yang D."/>
            <person name="Bader C.D."/>
            <person name="Teijaro C.N."/>
            <person name="Fluegel L."/>
            <person name="Davis C.M."/>
            <person name="Simpson J.R."/>
            <person name="Lauterbach L."/>
            <person name="Steele A.D."/>
            <person name="Gui C."/>
            <person name="Meng S."/>
            <person name="Li G."/>
            <person name="Viehrig K."/>
            <person name="Ye F."/>
            <person name="Su P."/>
            <person name="Kiefer A.F."/>
            <person name="Nichols A."/>
            <person name="Cepeda A.J."/>
            <person name="Yan W."/>
            <person name="Fan B."/>
            <person name="Jiang Y."/>
            <person name="Adhikari A."/>
            <person name="Zheng C.-J."/>
            <person name="Schuster L."/>
            <person name="Cowan T.M."/>
            <person name="Smanski M.J."/>
            <person name="Chevrette M.G."/>
            <person name="De Carvalho L.P.S."/>
            <person name="Shen B."/>
        </authorList>
    </citation>
    <scope>NUCLEOTIDE SEQUENCE [LARGE SCALE GENOMIC DNA]</scope>
    <source>
        <strain evidence="2 3">NPDC020602</strain>
    </source>
</reference>
<protein>
    <recommendedName>
        <fullName evidence="4">Hydrophobic W protein</fullName>
    </recommendedName>
</protein>
<organism evidence="2 3">
    <name type="scientific">Streptomyces litmocidini</name>
    <dbReference type="NCBI Taxonomy" id="67318"/>
    <lineage>
        <taxon>Bacteria</taxon>
        <taxon>Bacillati</taxon>
        <taxon>Actinomycetota</taxon>
        <taxon>Actinomycetes</taxon>
        <taxon>Kitasatosporales</taxon>
        <taxon>Streptomycetaceae</taxon>
        <taxon>Streptomyces</taxon>
    </lineage>
</organism>
<comment type="caution">
    <text evidence="2">The sequence shown here is derived from an EMBL/GenBank/DDBJ whole genome shotgun (WGS) entry which is preliminary data.</text>
</comment>
<name>A0ABW7UKD1_9ACTN</name>
<dbReference type="SMART" id="SM00728">
    <property type="entry name" value="ChW"/>
    <property type="match status" value="1"/>
</dbReference>
<keyword evidence="3" id="KW-1185">Reference proteome</keyword>
<proteinExistence type="predicted"/>